<dbReference type="PIRSF" id="PIRSF000303">
    <property type="entry name" value="Glutathion_perox"/>
    <property type="match status" value="1"/>
</dbReference>
<keyword evidence="3 5" id="KW-0560">Oxidoreductase</keyword>
<dbReference type="InterPro" id="IPR000889">
    <property type="entry name" value="Glutathione_peroxidase"/>
</dbReference>
<gene>
    <name evidence="6" type="ORF">BST99_09895</name>
</gene>
<proteinExistence type="inferred from homology"/>
<dbReference type="Gene3D" id="3.40.30.10">
    <property type="entry name" value="Glutaredoxin"/>
    <property type="match status" value="1"/>
</dbReference>
<evidence type="ECO:0000256" key="5">
    <source>
        <dbReference type="RuleBase" id="RU000499"/>
    </source>
</evidence>
<dbReference type="PANTHER" id="PTHR11592:SF134">
    <property type="entry name" value="PHOSPHOLIPID HYDROPEROXIDE GLUTATHIONE PEROXIDASE"/>
    <property type="match status" value="1"/>
</dbReference>
<keyword evidence="7" id="KW-1185">Reference proteome</keyword>
<reference evidence="7" key="1">
    <citation type="submission" date="2016-11" db="EMBL/GenBank/DDBJ databases">
        <title>Trade-off between light-utilization and light-protection in marine flavobacteria.</title>
        <authorList>
            <person name="Kumagai Y."/>
            <person name="Yoshizawa S."/>
            <person name="Kogure K."/>
        </authorList>
    </citation>
    <scope>NUCLEOTIDE SEQUENCE [LARGE SCALE GENOMIC DNA]</scope>
    <source>
        <strain evidence="7">SG-18</strain>
    </source>
</reference>
<dbReference type="GO" id="GO:0006979">
    <property type="term" value="P:response to oxidative stress"/>
    <property type="evidence" value="ECO:0007669"/>
    <property type="project" value="InterPro"/>
</dbReference>
<dbReference type="Proteomes" id="UP000239366">
    <property type="component" value="Unassembled WGS sequence"/>
</dbReference>
<evidence type="ECO:0000256" key="4">
    <source>
        <dbReference type="PIRSR" id="PIRSR000303-1"/>
    </source>
</evidence>
<evidence type="ECO:0000256" key="2">
    <source>
        <dbReference type="ARBA" id="ARBA00022559"/>
    </source>
</evidence>
<comment type="caution">
    <text evidence="6">The sequence shown here is derived from an EMBL/GenBank/DDBJ whole genome shotgun (WGS) entry which is preliminary data.</text>
</comment>
<accession>A0A2S7TB89</accession>
<keyword evidence="2 5" id="KW-0575">Peroxidase</keyword>
<dbReference type="Pfam" id="PF00255">
    <property type="entry name" value="GSHPx"/>
    <property type="match status" value="1"/>
</dbReference>
<dbReference type="PROSITE" id="PS51355">
    <property type="entry name" value="GLUTATHIONE_PEROXID_3"/>
    <property type="match status" value="1"/>
</dbReference>
<comment type="similarity">
    <text evidence="1 5">Belongs to the glutathione peroxidase family.</text>
</comment>
<evidence type="ECO:0000256" key="3">
    <source>
        <dbReference type="ARBA" id="ARBA00023002"/>
    </source>
</evidence>
<dbReference type="InterPro" id="IPR029759">
    <property type="entry name" value="GPX_AS"/>
</dbReference>
<dbReference type="PROSITE" id="PS00460">
    <property type="entry name" value="GLUTATHIONE_PEROXID_1"/>
    <property type="match status" value="1"/>
</dbReference>
<dbReference type="PRINTS" id="PR01011">
    <property type="entry name" value="GLUTPROXDASE"/>
</dbReference>
<dbReference type="SUPFAM" id="SSF52833">
    <property type="entry name" value="Thioredoxin-like"/>
    <property type="match status" value="1"/>
</dbReference>
<dbReference type="AlphaFoldDB" id="A0A2S7TB89"/>
<evidence type="ECO:0000313" key="6">
    <source>
        <dbReference type="EMBL" id="PQJ16841.1"/>
    </source>
</evidence>
<evidence type="ECO:0000256" key="1">
    <source>
        <dbReference type="ARBA" id="ARBA00006926"/>
    </source>
</evidence>
<dbReference type="CDD" id="cd00340">
    <property type="entry name" value="GSH_Peroxidase"/>
    <property type="match status" value="1"/>
</dbReference>
<organism evidence="6 7">
    <name type="scientific">Aureicoccus marinus</name>
    <dbReference type="NCBI Taxonomy" id="754435"/>
    <lineage>
        <taxon>Bacteria</taxon>
        <taxon>Pseudomonadati</taxon>
        <taxon>Bacteroidota</taxon>
        <taxon>Flavobacteriia</taxon>
        <taxon>Flavobacteriales</taxon>
        <taxon>Flavobacteriaceae</taxon>
        <taxon>Aureicoccus</taxon>
    </lineage>
</organism>
<dbReference type="InterPro" id="IPR036249">
    <property type="entry name" value="Thioredoxin-like_sf"/>
</dbReference>
<dbReference type="GO" id="GO:0004601">
    <property type="term" value="F:peroxidase activity"/>
    <property type="evidence" value="ECO:0007669"/>
    <property type="project" value="UniProtKB-KW"/>
</dbReference>
<name>A0A2S7TB89_9FLAO</name>
<sequence>MDSLQNSLDKLQNRKENTLADPLVSIYEIPVTSLNGEPLDMKQFKGKYLLIVNVASRCGFTKQYKAMEAVYQEYGERLAMLGMPCNQFAGQEPGNAEEIQAFCDRHFGVSFPLSEKVKVKGTDQHPVYSWLTKAEQNGRMDTKVKWNFQKYLIDPEGRLVDVFYSVTAPDSNKILRHLN</sequence>
<dbReference type="PANTHER" id="PTHR11592">
    <property type="entry name" value="GLUTATHIONE PEROXIDASE"/>
    <property type="match status" value="1"/>
</dbReference>
<protein>
    <recommendedName>
        <fullName evidence="5">Glutathione peroxidase</fullName>
    </recommendedName>
</protein>
<feature type="active site" evidence="4">
    <location>
        <position position="58"/>
    </location>
</feature>
<dbReference type="EMBL" id="MQVX01000001">
    <property type="protein sequence ID" value="PQJ16841.1"/>
    <property type="molecule type" value="Genomic_DNA"/>
</dbReference>
<evidence type="ECO:0000313" key="7">
    <source>
        <dbReference type="Proteomes" id="UP000239366"/>
    </source>
</evidence>